<keyword evidence="3" id="KW-0808">Transferase</keyword>
<dbReference type="InterPro" id="IPR036890">
    <property type="entry name" value="HATPase_C_sf"/>
</dbReference>
<keyword evidence="9" id="KW-0472">Membrane</keyword>
<dbReference type="Pfam" id="PF07696">
    <property type="entry name" value="7TMR-DISMED2"/>
    <property type="match status" value="1"/>
</dbReference>
<feature type="coiled-coil region" evidence="8">
    <location>
        <begin position="400"/>
        <end position="442"/>
    </location>
</feature>
<evidence type="ECO:0000256" key="6">
    <source>
        <dbReference type="ARBA" id="ARBA00022840"/>
    </source>
</evidence>
<dbReference type="GO" id="GO:0007234">
    <property type="term" value="P:osmosensory signaling via phosphorelay pathway"/>
    <property type="evidence" value="ECO:0007669"/>
    <property type="project" value="TreeGrafter"/>
</dbReference>
<dbReference type="InterPro" id="IPR003594">
    <property type="entry name" value="HATPase_dom"/>
</dbReference>
<feature type="transmembrane region" description="Helical" evidence="9">
    <location>
        <begin position="12"/>
        <end position="31"/>
    </location>
</feature>
<dbReference type="SMART" id="SM00388">
    <property type="entry name" value="HisKA"/>
    <property type="match status" value="1"/>
</dbReference>
<gene>
    <name evidence="11" type="ORF">KBB96_12355</name>
</gene>
<dbReference type="Pfam" id="PF02518">
    <property type="entry name" value="HATPase_c"/>
    <property type="match status" value="1"/>
</dbReference>
<dbReference type="PANTHER" id="PTHR42878">
    <property type="entry name" value="TWO-COMPONENT HISTIDINE KINASE"/>
    <property type="match status" value="1"/>
</dbReference>
<keyword evidence="7" id="KW-0902">Two-component regulatory system</keyword>
<keyword evidence="8" id="KW-0175">Coiled coil</keyword>
<dbReference type="RefSeq" id="WP_211629752.1">
    <property type="nucleotide sequence ID" value="NZ_CP073100.1"/>
</dbReference>
<dbReference type="Pfam" id="PF07695">
    <property type="entry name" value="7TMR-DISM_7TM"/>
    <property type="match status" value="1"/>
</dbReference>
<dbReference type="SMART" id="SM00387">
    <property type="entry name" value="HATPase_c"/>
    <property type="match status" value="1"/>
</dbReference>
<keyword evidence="4" id="KW-0547">Nucleotide-binding</keyword>
<feature type="domain" description="Histidine kinase" evidence="10">
    <location>
        <begin position="449"/>
        <end position="646"/>
    </location>
</feature>
<keyword evidence="6" id="KW-0067">ATP-binding</keyword>
<feature type="transmembrane region" description="Helical" evidence="9">
    <location>
        <begin position="376"/>
        <end position="397"/>
    </location>
</feature>
<keyword evidence="5 11" id="KW-0418">Kinase</keyword>
<dbReference type="GO" id="GO:0000155">
    <property type="term" value="F:phosphorelay sensor kinase activity"/>
    <property type="evidence" value="ECO:0007669"/>
    <property type="project" value="InterPro"/>
</dbReference>
<dbReference type="SUPFAM" id="SSF55874">
    <property type="entry name" value="ATPase domain of HSP90 chaperone/DNA topoisomerase II/histidine kinase"/>
    <property type="match status" value="1"/>
</dbReference>
<keyword evidence="9" id="KW-0812">Transmembrane</keyword>
<feature type="transmembrane region" description="Helical" evidence="9">
    <location>
        <begin position="197"/>
        <end position="215"/>
    </location>
</feature>
<dbReference type="AlphaFoldDB" id="A0A975IY99"/>
<dbReference type="Gene3D" id="2.60.40.2380">
    <property type="match status" value="1"/>
</dbReference>
<sequence>MITRRIPLRLAVMAVPCLVAAGLVWLLLIFAGERTGMTMLPDTAGSMAEYHFDPGGRLDVEQVKYLPREEWRPMSSRGFAQTNRKDEILWLKVTLANPTPNTQHGVLENGDYFADRMDGWIATDQGDTHLLSGEGVPAAEKSIPGREMAVPVSVPARSRAVIHLRFQNYYGAFARPVWWPDAASFHLNRMRSGLAEGIYLGGLLALLGYNALLWLRLRQKDIGWYASYLATLAAFMFLARAQLPALGFALGSPWLEKVLTFVMITSAVCLTRFAIEFLDLRAGFPRMNKAFRRWCGILALLAVSSLTIPSWPAWPWLRTSTLVVAITHVGLVVAVVASWRAGVRQARYLLLSFGCLFAGSLPMIAVWFFETTLRDVAMRGLMIGSALEMLLLSLAVADRFARAQRQLLEETEQRRAIEEAYADELEEEVRERTRELQAANADKDRMLAVIGHDLRGPLTGLMRSADGMPGEFSHGVTRTSRALLLMIEDLVLWARLKAGKPAISHQTADEILLPAAALHHSLADHAGIHLTVDVAEDLQVSADLVLAQTLIRNLLANALKFARTRVILRAAAVADGVRFTVVNDGPPLSPEVAARLLTGENEPMTATGGMGLNLCREICAVLDVKLTARSDSGTGTEFGFTLPAPHPNA</sequence>
<dbReference type="SUPFAM" id="SSF47384">
    <property type="entry name" value="Homodimeric domain of signal transducing histidine kinase"/>
    <property type="match status" value="1"/>
</dbReference>
<keyword evidence="12" id="KW-1185">Reference proteome</keyword>
<evidence type="ECO:0000259" key="10">
    <source>
        <dbReference type="PROSITE" id="PS50109"/>
    </source>
</evidence>
<feature type="transmembrane region" description="Helical" evidence="9">
    <location>
        <begin position="317"/>
        <end position="336"/>
    </location>
</feature>
<dbReference type="InterPro" id="IPR003661">
    <property type="entry name" value="HisK_dim/P_dom"/>
</dbReference>
<evidence type="ECO:0000256" key="9">
    <source>
        <dbReference type="SAM" id="Phobius"/>
    </source>
</evidence>
<dbReference type="PROSITE" id="PS50109">
    <property type="entry name" value="HIS_KIN"/>
    <property type="match status" value="1"/>
</dbReference>
<evidence type="ECO:0000313" key="12">
    <source>
        <dbReference type="Proteomes" id="UP000676169"/>
    </source>
</evidence>
<dbReference type="PANTHER" id="PTHR42878:SF7">
    <property type="entry name" value="SENSOR HISTIDINE KINASE GLRK"/>
    <property type="match status" value="1"/>
</dbReference>
<evidence type="ECO:0000256" key="1">
    <source>
        <dbReference type="ARBA" id="ARBA00000085"/>
    </source>
</evidence>
<name>A0A975IY99_9BACT</name>
<evidence type="ECO:0000256" key="5">
    <source>
        <dbReference type="ARBA" id="ARBA00022777"/>
    </source>
</evidence>
<evidence type="ECO:0000313" key="11">
    <source>
        <dbReference type="EMBL" id="QUE49663.1"/>
    </source>
</evidence>
<dbReference type="EMBL" id="CP073100">
    <property type="protein sequence ID" value="QUE49663.1"/>
    <property type="molecule type" value="Genomic_DNA"/>
</dbReference>
<feature type="transmembrane region" description="Helical" evidence="9">
    <location>
        <begin position="222"/>
        <end position="239"/>
    </location>
</feature>
<dbReference type="Gene3D" id="1.10.287.130">
    <property type="match status" value="1"/>
</dbReference>
<evidence type="ECO:0000256" key="3">
    <source>
        <dbReference type="ARBA" id="ARBA00022679"/>
    </source>
</evidence>
<dbReference type="GO" id="GO:0030295">
    <property type="term" value="F:protein kinase activator activity"/>
    <property type="evidence" value="ECO:0007669"/>
    <property type="project" value="TreeGrafter"/>
</dbReference>
<dbReference type="InterPro" id="IPR036097">
    <property type="entry name" value="HisK_dim/P_sf"/>
</dbReference>
<dbReference type="InterPro" id="IPR005467">
    <property type="entry name" value="His_kinase_dom"/>
</dbReference>
<feature type="transmembrane region" description="Helical" evidence="9">
    <location>
        <begin position="259"/>
        <end position="278"/>
    </location>
</feature>
<dbReference type="KEGG" id="lamb:KBB96_12355"/>
<feature type="transmembrane region" description="Helical" evidence="9">
    <location>
        <begin position="348"/>
        <end position="370"/>
    </location>
</feature>
<dbReference type="GO" id="GO:0000156">
    <property type="term" value="F:phosphorelay response regulator activity"/>
    <property type="evidence" value="ECO:0007669"/>
    <property type="project" value="TreeGrafter"/>
</dbReference>
<protein>
    <recommendedName>
        <fullName evidence="2">histidine kinase</fullName>
        <ecNumber evidence="2">2.7.13.3</ecNumber>
    </recommendedName>
</protein>
<feature type="transmembrane region" description="Helical" evidence="9">
    <location>
        <begin position="290"/>
        <end position="311"/>
    </location>
</feature>
<comment type="catalytic activity">
    <reaction evidence="1">
        <text>ATP + protein L-histidine = ADP + protein N-phospho-L-histidine.</text>
        <dbReference type="EC" id="2.7.13.3"/>
    </reaction>
</comment>
<dbReference type="GO" id="GO:0005524">
    <property type="term" value="F:ATP binding"/>
    <property type="evidence" value="ECO:0007669"/>
    <property type="project" value="UniProtKB-KW"/>
</dbReference>
<dbReference type="InterPro" id="IPR011622">
    <property type="entry name" value="7TMR_DISM_rcpt_extracell_dom2"/>
</dbReference>
<accession>A0A975IY99</accession>
<proteinExistence type="predicted"/>
<dbReference type="EC" id="2.7.13.3" evidence="2"/>
<dbReference type="InterPro" id="IPR011623">
    <property type="entry name" value="7TMR_DISM_rcpt_extracell_dom1"/>
</dbReference>
<dbReference type="InterPro" id="IPR050351">
    <property type="entry name" value="BphY/WalK/GraS-like"/>
</dbReference>
<dbReference type="Proteomes" id="UP000676169">
    <property type="component" value="Chromosome"/>
</dbReference>
<organism evidence="11 12">
    <name type="scientific">Luteolibacter ambystomatis</name>
    <dbReference type="NCBI Taxonomy" id="2824561"/>
    <lineage>
        <taxon>Bacteria</taxon>
        <taxon>Pseudomonadati</taxon>
        <taxon>Verrucomicrobiota</taxon>
        <taxon>Verrucomicrobiia</taxon>
        <taxon>Verrucomicrobiales</taxon>
        <taxon>Verrucomicrobiaceae</taxon>
        <taxon>Luteolibacter</taxon>
    </lineage>
</organism>
<dbReference type="CDD" id="cd00082">
    <property type="entry name" value="HisKA"/>
    <property type="match status" value="1"/>
</dbReference>
<dbReference type="Gene3D" id="3.30.565.10">
    <property type="entry name" value="Histidine kinase-like ATPase, C-terminal domain"/>
    <property type="match status" value="1"/>
</dbReference>
<evidence type="ECO:0000256" key="8">
    <source>
        <dbReference type="SAM" id="Coils"/>
    </source>
</evidence>
<evidence type="ECO:0000256" key="2">
    <source>
        <dbReference type="ARBA" id="ARBA00012438"/>
    </source>
</evidence>
<evidence type="ECO:0000256" key="7">
    <source>
        <dbReference type="ARBA" id="ARBA00023012"/>
    </source>
</evidence>
<keyword evidence="9" id="KW-1133">Transmembrane helix</keyword>
<reference evidence="11" key="1">
    <citation type="submission" date="2021-04" db="EMBL/GenBank/DDBJ databases">
        <title>Luteolibacter sp. 32A isolated from the skin of an Anderson's salamander (Ambystoma andersonii).</title>
        <authorList>
            <person name="Spergser J."/>
            <person name="Busse H.-J."/>
        </authorList>
    </citation>
    <scope>NUCLEOTIDE SEQUENCE</scope>
    <source>
        <strain evidence="11">32A</strain>
    </source>
</reference>
<evidence type="ECO:0000256" key="4">
    <source>
        <dbReference type="ARBA" id="ARBA00022741"/>
    </source>
</evidence>